<evidence type="ECO:0000313" key="2">
    <source>
        <dbReference type="EMBL" id="ARM71086.1"/>
    </source>
</evidence>
<dbReference type="EMBL" id="KY612839">
    <property type="protein sequence ID" value="ARM71086.1"/>
    <property type="molecule type" value="Genomic_DNA"/>
</dbReference>
<protein>
    <recommendedName>
        <fullName evidence="1">Nucleotide modification associated domain-containing protein</fullName>
    </recommendedName>
</protein>
<gene>
    <name evidence="2" type="ORF">pVco5_098</name>
</gene>
<dbReference type="Proteomes" id="UP000225564">
    <property type="component" value="Segment"/>
</dbReference>
<sequence length="208" mass="23834">MKSIRLNTEIREAIIKNISDAYDKNNPKPELTIDTGDILEKAVRQHYMKQSLEMRKLIEANPILKDQVSTTGYIQYISPTGSWGSVYLYDKNNSEAEKVRALSKYSGTRDFSNPDYLAKHPSLKKAAEEFTSLQKAARKEREALSDWNKARTSYLDEIQQVLKGVNTTKQLMEQWEEVKEFIPQAYFNPSKIALPAINTKALNEKLGK</sequence>
<feature type="domain" description="Nucleotide modification associated" evidence="1">
    <location>
        <begin position="4"/>
        <end position="207"/>
    </location>
</feature>
<organism evidence="2 3">
    <name type="scientific">Vibrio phage pVco-5</name>
    <dbReference type="NCBI Taxonomy" id="1965485"/>
    <lineage>
        <taxon>Viruses</taxon>
        <taxon>Duplodnaviria</taxon>
        <taxon>Heunggongvirae</taxon>
        <taxon>Uroviricota</taxon>
        <taxon>Caudoviricetes</taxon>
        <taxon>Schitoviridae</taxon>
        <taxon>Vicoquintavirus</taxon>
        <taxon>Vicoquintavirus Pvco5</taxon>
    </lineage>
</organism>
<dbReference type="Pfam" id="PF18757">
    <property type="entry name" value="Nmad5"/>
    <property type="match status" value="1"/>
</dbReference>
<name>A0A1W6JV12_9CAUD</name>
<proteinExistence type="predicted"/>
<reference evidence="2 3" key="1">
    <citation type="submission" date="2017-02" db="EMBL/GenBank/DDBJ databases">
        <title>Comeplete genome sequence of Bacteriophage pVco-5, that infects Vibrio corallilyticus.</title>
        <authorList>
            <person name="Kim H.J."/>
            <person name="Park S.C."/>
        </authorList>
    </citation>
    <scope>NUCLEOTIDE SEQUENCE [LARGE SCALE GENOMIC DNA]</scope>
</reference>
<dbReference type="InterPro" id="IPR040835">
    <property type="entry name" value="Nmad5"/>
</dbReference>
<keyword evidence="3" id="KW-1185">Reference proteome</keyword>
<evidence type="ECO:0000259" key="1">
    <source>
        <dbReference type="Pfam" id="PF18757"/>
    </source>
</evidence>
<evidence type="ECO:0000313" key="3">
    <source>
        <dbReference type="Proteomes" id="UP000225564"/>
    </source>
</evidence>
<accession>A0A1W6JV12</accession>